<dbReference type="AlphaFoldDB" id="A0ABC8TYV1"/>
<proteinExistence type="inferred from homology"/>
<dbReference type="PANTHER" id="PTHR33155:SF27">
    <property type="entry name" value="FANTASTIC FOUR-LIKE PROTEIN (DUF3049)"/>
    <property type="match status" value="1"/>
</dbReference>
<dbReference type="Proteomes" id="UP001642360">
    <property type="component" value="Unassembled WGS sequence"/>
</dbReference>
<keyword evidence="5" id="KW-1185">Reference proteome</keyword>
<feature type="region of interest" description="Disordered" evidence="2">
    <location>
        <begin position="247"/>
        <end position="285"/>
    </location>
</feature>
<dbReference type="PANTHER" id="PTHR33155">
    <property type="entry name" value="FANTASTIC FOUR-LIKE PROTEIN (DUF3049)"/>
    <property type="match status" value="1"/>
</dbReference>
<gene>
    <name evidence="4" type="ORF">ILEXP_LOCUS44438</name>
</gene>
<feature type="domain" description="FAF" evidence="3">
    <location>
        <begin position="159"/>
        <end position="212"/>
    </location>
</feature>
<evidence type="ECO:0000256" key="2">
    <source>
        <dbReference type="SAM" id="MobiDB-lite"/>
    </source>
</evidence>
<feature type="compositionally biased region" description="Low complexity" evidence="2">
    <location>
        <begin position="60"/>
        <end position="81"/>
    </location>
</feature>
<evidence type="ECO:0000259" key="3">
    <source>
        <dbReference type="Pfam" id="PF11250"/>
    </source>
</evidence>
<evidence type="ECO:0000313" key="5">
    <source>
        <dbReference type="Proteomes" id="UP001642360"/>
    </source>
</evidence>
<accession>A0ABC8TYV1</accession>
<dbReference type="InterPro" id="IPR021410">
    <property type="entry name" value="FAF"/>
</dbReference>
<feature type="region of interest" description="Disordered" evidence="2">
    <location>
        <begin position="60"/>
        <end position="89"/>
    </location>
</feature>
<dbReference type="EMBL" id="CAUOFW020006392">
    <property type="protein sequence ID" value="CAK9174684.1"/>
    <property type="molecule type" value="Genomic_DNA"/>
</dbReference>
<comment type="similarity">
    <text evidence="1">Belongs to the fantastic four family.</text>
</comment>
<dbReference type="InterPro" id="IPR046431">
    <property type="entry name" value="FAF_dom"/>
</dbReference>
<reference evidence="4 5" key="1">
    <citation type="submission" date="2024-02" db="EMBL/GenBank/DDBJ databases">
        <authorList>
            <person name="Vignale AGUSTIN F."/>
            <person name="Sosa J E."/>
            <person name="Modenutti C."/>
        </authorList>
    </citation>
    <scope>NUCLEOTIDE SEQUENCE [LARGE SCALE GENOMIC DNA]</scope>
</reference>
<organism evidence="4 5">
    <name type="scientific">Ilex paraguariensis</name>
    <name type="common">yerba mate</name>
    <dbReference type="NCBI Taxonomy" id="185542"/>
    <lineage>
        <taxon>Eukaryota</taxon>
        <taxon>Viridiplantae</taxon>
        <taxon>Streptophyta</taxon>
        <taxon>Embryophyta</taxon>
        <taxon>Tracheophyta</taxon>
        <taxon>Spermatophyta</taxon>
        <taxon>Magnoliopsida</taxon>
        <taxon>eudicotyledons</taxon>
        <taxon>Gunneridae</taxon>
        <taxon>Pentapetalae</taxon>
        <taxon>asterids</taxon>
        <taxon>campanulids</taxon>
        <taxon>Aquifoliales</taxon>
        <taxon>Aquifoliaceae</taxon>
        <taxon>Ilex</taxon>
    </lineage>
</organism>
<evidence type="ECO:0000313" key="4">
    <source>
        <dbReference type="EMBL" id="CAK9174684.1"/>
    </source>
</evidence>
<dbReference type="Pfam" id="PF11250">
    <property type="entry name" value="FAF"/>
    <property type="match status" value="1"/>
</dbReference>
<evidence type="ECO:0000256" key="1">
    <source>
        <dbReference type="ARBA" id="ARBA00008690"/>
    </source>
</evidence>
<name>A0ABC8TYV1_9AQUA</name>
<comment type="caution">
    <text evidence="4">The sequence shown here is derived from an EMBL/GenBank/DDBJ whole genome shotgun (WGS) entry which is preliminary data.</text>
</comment>
<feature type="compositionally biased region" description="Basic and acidic residues" evidence="2">
    <location>
        <begin position="247"/>
        <end position="272"/>
    </location>
</feature>
<protein>
    <recommendedName>
        <fullName evidence="3">FAF domain-containing protein</fullName>
    </recommendedName>
</protein>
<sequence length="308" mass="35144">MILMSFCRKSVHYFLGFSSSGDNETEDSFSHHRNISSLAGGLSLFTILADIQRPINVLESSTLKSTPPSPPTAAAATTKPLMETPKKDPGGIGFIDEVGGIVDGLMSCTESLGFESSDERRVDDKIDNLNNDELGWRKSPLNNSKWKRKFAQKQSEVKKFPPPLSSLNYDGKPNFFLRPVRKDGRLELSEVKIHSPKFLRASRQDGRLRLHLICDEDLEMEEQVEADQQVQEDEEVIVEEKVEVQENEKQITEEKVGENKEEKRDDRVEEWRFPMASSGGDGFRRCHEPENHHQYHLHLWRQHCVTPG</sequence>